<evidence type="ECO:0000313" key="1">
    <source>
        <dbReference type="EMBL" id="MBX47961.1"/>
    </source>
</evidence>
<dbReference type="EMBL" id="GGEC01067477">
    <property type="protein sequence ID" value="MBX47961.1"/>
    <property type="molecule type" value="Transcribed_RNA"/>
</dbReference>
<accession>A0A2P2P001</accession>
<sequence length="84" mass="9763">MAVVVYLEETEETRKRLVKNREKARRRRGLAPRMYKLVWRSSLWMVSTNRFRDRIGGMYSVKGTAEKATAKNSCSICLGCFAFP</sequence>
<organism evidence="1">
    <name type="scientific">Rhizophora mucronata</name>
    <name type="common">Asiatic mangrove</name>
    <dbReference type="NCBI Taxonomy" id="61149"/>
    <lineage>
        <taxon>Eukaryota</taxon>
        <taxon>Viridiplantae</taxon>
        <taxon>Streptophyta</taxon>
        <taxon>Embryophyta</taxon>
        <taxon>Tracheophyta</taxon>
        <taxon>Spermatophyta</taxon>
        <taxon>Magnoliopsida</taxon>
        <taxon>eudicotyledons</taxon>
        <taxon>Gunneridae</taxon>
        <taxon>Pentapetalae</taxon>
        <taxon>rosids</taxon>
        <taxon>fabids</taxon>
        <taxon>Malpighiales</taxon>
        <taxon>Rhizophoraceae</taxon>
        <taxon>Rhizophora</taxon>
    </lineage>
</organism>
<dbReference type="AlphaFoldDB" id="A0A2P2P001"/>
<proteinExistence type="predicted"/>
<name>A0A2P2P001_RHIMU</name>
<reference evidence="1" key="1">
    <citation type="submission" date="2018-02" db="EMBL/GenBank/DDBJ databases">
        <title>Rhizophora mucronata_Transcriptome.</title>
        <authorList>
            <person name="Meera S.P."/>
            <person name="Sreeshan A."/>
            <person name="Augustine A."/>
        </authorList>
    </citation>
    <scope>NUCLEOTIDE SEQUENCE</scope>
    <source>
        <tissue evidence="1">Leaf</tissue>
    </source>
</reference>
<protein>
    <submittedName>
        <fullName evidence="1">Uncharacterized protein</fullName>
    </submittedName>
</protein>